<evidence type="ECO:0000259" key="11">
    <source>
        <dbReference type="PROSITE" id="PS50928"/>
    </source>
</evidence>
<keyword evidence="13" id="KW-1185">Reference proteome</keyword>
<protein>
    <submittedName>
        <fullName evidence="12">ABC transporter permease subunit</fullName>
    </submittedName>
</protein>
<evidence type="ECO:0000256" key="10">
    <source>
        <dbReference type="SAM" id="MobiDB-lite"/>
    </source>
</evidence>
<dbReference type="CDD" id="cd06261">
    <property type="entry name" value="TM_PBP2"/>
    <property type="match status" value="1"/>
</dbReference>
<keyword evidence="4" id="KW-1003">Cell membrane</keyword>
<dbReference type="Gene3D" id="1.10.3720.10">
    <property type="entry name" value="MetI-like"/>
    <property type="match status" value="2"/>
</dbReference>
<dbReference type="GO" id="GO:0022857">
    <property type="term" value="F:transmembrane transporter activity"/>
    <property type="evidence" value="ECO:0007669"/>
    <property type="project" value="InterPro"/>
</dbReference>
<feature type="transmembrane region" description="Helical" evidence="9">
    <location>
        <begin position="293"/>
        <end position="319"/>
    </location>
</feature>
<keyword evidence="3 9" id="KW-0813">Transport</keyword>
<evidence type="ECO:0000256" key="9">
    <source>
        <dbReference type="RuleBase" id="RU363032"/>
    </source>
</evidence>
<accession>A0A5M6IM65</accession>
<evidence type="ECO:0000256" key="7">
    <source>
        <dbReference type="ARBA" id="ARBA00022989"/>
    </source>
</evidence>
<dbReference type="InterPro" id="IPR035906">
    <property type="entry name" value="MetI-like_sf"/>
</dbReference>
<evidence type="ECO:0000256" key="1">
    <source>
        <dbReference type="ARBA" id="ARBA00004429"/>
    </source>
</evidence>
<comment type="caution">
    <text evidence="12">The sequence shown here is derived from an EMBL/GenBank/DDBJ whole genome shotgun (WGS) entry which is preliminary data.</text>
</comment>
<keyword evidence="7 9" id="KW-1133">Transmembrane helix</keyword>
<evidence type="ECO:0000313" key="13">
    <source>
        <dbReference type="Proteomes" id="UP000325255"/>
    </source>
</evidence>
<organism evidence="12 13">
    <name type="scientific">Rhodovastum atsumiense</name>
    <dbReference type="NCBI Taxonomy" id="504468"/>
    <lineage>
        <taxon>Bacteria</taxon>
        <taxon>Pseudomonadati</taxon>
        <taxon>Pseudomonadota</taxon>
        <taxon>Alphaproteobacteria</taxon>
        <taxon>Acetobacterales</taxon>
        <taxon>Acetobacteraceae</taxon>
        <taxon>Rhodovastum</taxon>
    </lineage>
</organism>
<evidence type="ECO:0000256" key="5">
    <source>
        <dbReference type="ARBA" id="ARBA00022692"/>
    </source>
</evidence>
<dbReference type="InterPro" id="IPR000515">
    <property type="entry name" value="MetI-like"/>
</dbReference>
<dbReference type="PROSITE" id="PS50928">
    <property type="entry name" value="ABC_TM1"/>
    <property type="match status" value="1"/>
</dbReference>
<feature type="compositionally biased region" description="Polar residues" evidence="10">
    <location>
        <begin position="32"/>
        <end position="41"/>
    </location>
</feature>
<dbReference type="NCBIfam" id="TIGR01726">
    <property type="entry name" value="HEQRo_perm_3TM"/>
    <property type="match status" value="1"/>
</dbReference>
<feature type="transmembrane region" description="Helical" evidence="9">
    <location>
        <begin position="222"/>
        <end position="240"/>
    </location>
</feature>
<dbReference type="InterPro" id="IPR010065">
    <property type="entry name" value="AA_ABC_transptr_permease_3TM"/>
</dbReference>
<dbReference type="AlphaFoldDB" id="A0A5M6IM65"/>
<keyword evidence="8 9" id="KW-0472">Membrane</keyword>
<dbReference type="GO" id="GO:0043190">
    <property type="term" value="C:ATP-binding cassette (ABC) transporter complex"/>
    <property type="evidence" value="ECO:0007669"/>
    <property type="project" value="InterPro"/>
</dbReference>
<name>A0A5M6IM65_9PROT</name>
<keyword evidence="5 9" id="KW-0812">Transmembrane</keyword>
<dbReference type="Proteomes" id="UP000325255">
    <property type="component" value="Unassembled WGS sequence"/>
</dbReference>
<evidence type="ECO:0000256" key="3">
    <source>
        <dbReference type="ARBA" id="ARBA00022448"/>
    </source>
</evidence>
<dbReference type="Pfam" id="PF00528">
    <property type="entry name" value="BPD_transp_1"/>
    <property type="match status" value="1"/>
</dbReference>
<dbReference type="PANTHER" id="PTHR30614">
    <property type="entry name" value="MEMBRANE COMPONENT OF AMINO ACID ABC TRANSPORTER"/>
    <property type="match status" value="1"/>
</dbReference>
<evidence type="ECO:0000256" key="8">
    <source>
        <dbReference type="ARBA" id="ARBA00023136"/>
    </source>
</evidence>
<dbReference type="GO" id="GO:0006865">
    <property type="term" value="P:amino acid transport"/>
    <property type="evidence" value="ECO:0007669"/>
    <property type="project" value="UniProtKB-KW"/>
</dbReference>
<gene>
    <name evidence="12" type="ORF">F1189_28005</name>
</gene>
<comment type="similarity">
    <text evidence="2">Belongs to the binding-protein-dependent transport system permease family. HisMQ subfamily.</text>
</comment>
<reference evidence="12 13" key="1">
    <citation type="submission" date="2019-09" db="EMBL/GenBank/DDBJ databases">
        <title>Genome sequence of Rhodovastum atsumiense, a diverse member of the Acetobacteraceae family of non-sulfur purple photosynthetic bacteria.</title>
        <authorList>
            <person name="Meyer T."/>
            <person name="Kyndt J."/>
        </authorList>
    </citation>
    <scope>NUCLEOTIDE SEQUENCE [LARGE SCALE GENOMIC DNA]</scope>
    <source>
        <strain evidence="12 13">DSM 21279</strain>
    </source>
</reference>
<dbReference type="InterPro" id="IPR043429">
    <property type="entry name" value="ArtM/GltK/GlnP/TcyL/YhdX-like"/>
</dbReference>
<feature type="compositionally biased region" description="Low complexity" evidence="10">
    <location>
        <begin position="1"/>
        <end position="16"/>
    </location>
</feature>
<comment type="subcellular location">
    <subcellularLocation>
        <location evidence="1">Cell inner membrane</location>
        <topology evidence="1">Multi-pass membrane protein</topology>
    </subcellularLocation>
    <subcellularLocation>
        <location evidence="9">Cell membrane</location>
        <topology evidence="9">Multi-pass membrane protein</topology>
    </subcellularLocation>
</comment>
<evidence type="ECO:0000256" key="2">
    <source>
        <dbReference type="ARBA" id="ARBA00010072"/>
    </source>
</evidence>
<dbReference type="OrthoDB" id="9808531at2"/>
<feature type="transmembrane region" description="Helical" evidence="9">
    <location>
        <begin position="252"/>
        <end position="273"/>
    </location>
</feature>
<keyword evidence="6" id="KW-0029">Amino-acid transport</keyword>
<dbReference type="EMBL" id="VWPK01000073">
    <property type="protein sequence ID" value="KAA5608655.1"/>
    <property type="molecule type" value="Genomic_DNA"/>
</dbReference>
<feature type="region of interest" description="Disordered" evidence="10">
    <location>
        <begin position="1"/>
        <end position="47"/>
    </location>
</feature>
<feature type="transmembrane region" description="Helical" evidence="9">
    <location>
        <begin position="122"/>
        <end position="148"/>
    </location>
</feature>
<feature type="transmembrane region" description="Helical" evidence="9">
    <location>
        <begin position="394"/>
        <end position="415"/>
    </location>
</feature>
<dbReference type="SUPFAM" id="SSF161098">
    <property type="entry name" value="MetI-like"/>
    <property type="match status" value="2"/>
</dbReference>
<proteinExistence type="inferred from homology"/>
<evidence type="ECO:0000256" key="6">
    <source>
        <dbReference type="ARBA" id="ARBA00022970"/>
    </source>
</evidence>
<evidence type="ECO:0000256" key="4">
    <source>
        <dbReference type="ARBA" id="ARBA00022475"/>
    </source>
</evidence>
<evidence type="ECO:0000313" key="12">
    <source>
        <dbReference type="EMBL" id="KAA5608655.1"/>
    </source>
</evidence>
<feature type="domain" description="ABC transmembrane type-1" evidence="11">
    <location>
        <begin position="127"/>
        <end position="412"/>
    </location>
</feature>
<sequence>MSAAPPRSASNAATTSYGPREGCSIRRRSVEPQVSATTTSTPGPRGPGLRRLIGQWIGEHPTGQVLLFGGVLLLCGWVGSNTVQNMHRFGLTPGFAFLNQPANFEIGQALIPFSSGASYARAILVGLLNTIEVATIGCLLATLLGLLLGIARLSGNPLLGGMVQAYVELIRNTPLLLQLFFWSATVHALPPPRRALEPFAGWFLSNRGVFLPVPVLDNPPDWLGPALLAGLSLAIAAILLRRCLPRPIGALVAIGALGSPLLAAIAGGMWLHFDVPALEGFNFNGGVTLAPEFAALLVGLVINSAAGISEIVRASIVAVSRGQWDAGRALGFSFWRTLRLVVLPQALRTALPLLTSTYLSLTKSSSLAVAIGFPDLTSVIGTSANQTGQVLETMLILAGVYLTLSLATSVVMNLVNTRLALRG</sequence>
<dbReference type="PANTHER" id="PTHR30614:SF37">
    <property type="entry name" value="AMINO-ACID ABC TRANSPORTER PERMEASE PROTEIN YHDX-RELATED"/>
    <property type="match status" value="1"/>
</dbReference>